<proteinExistence type="inferred from homology"/>
<dbReference type="SUPFAM" id="SSF57667">
    <property type="entry name" value="beta-beta-alpha zinc fingers"/>
    <property type="match status" value="5"/>
</dbReference>
<dbReference type="AlphaFoldDB" id="A0A6P8NM79"/>
<dbReference type="FunFam" id="3.30.160.60:FF:000925">
    <property type="entry name" value="Zinc finger protein 668"/>
    <property type="match status" value="1"/>
</dbReference>
<feature type="domain" description="C2H2-type" evidence="14">
    <location>
        <begin position="461"/>
        <end position="488"/>
    </location>
</feature>
<dbReference type="OrthoDB" id="9897972at2759"/>
<evidence type="ECO:0000313" key="16">
    <source>
        <dbReference type="Proteomes" id="UP000515159"/>
    </source>
</evidence>
<dbReference type="RefSeq" id="XP_033771699.1">
    <property type="nucleotide sequence ID" value="XM_033915808.1"/>
</dbReference>
<dbReference type="FunFam" id="3.30.160.60:FF:000557">
    <property type="entry name" value="zinc finger and SCAN domain-containing protein 29"/>
    <property type="match status" value="2"/>
</dbReference>
<feature type="region of interest" description="Disordered" evidence="13">
    <location>
        <begin position="201"/>
        <end position="274"/>
    </location>
</feature>
<name>A0A6P8NM79_GEOSA</name>
<evidence type="ECO:0000256" key="12">
    <source>
        <dbReference type="PROSITE-ProRule" id="PRU00042"/>
    </source>
</evidence>
<comment type="similarity">
    <text evidence="3">Belongs to the krueppel C2H2-type zinc-finger protein family.</text>
</comment>
<evidence type="ECO:0000256" key="6">
    <source>
        <dbReference type="ARBA" id="ARBA00022771"/>
    </source>
</evidence>
<feature type="compositionally biased region" description="Polar residues" evidence="13">
    <location>
        <begin position="205"/>
        <end position="223"/>
    </location>
</feature>
<dbReference type="SUPFAM" id="SSF109640">
    <property type="entry name" value="KRAB domain (Kruppel-associated box)"/>
    <property type="match status" value="1"/>
</dbReference>
<reference evidence="17" key="1">
    <citation type="submission" date="2025-08" db="UniProtKB">
        <authorList>
            <consortium name="RefSeq"/>
        </authorList>
    </citation>
    <scope>IDENTIFICATION</scope>
</reference>
<dbReference type="FunFam" id="3.30.160.60:FF:002343">
    <property type="entry name" value="Zinc finger protein 33A"/>
    <property type="match status" value="1"/>
</dbReference>
<accession>A0A6P8NM79</accession>
<dbReference type="InterPro" id="IPR001909">
    <property type="entry name" value="KRAB"/>
</dbReference>
<feature type="domain" description="C2H2-type" evidence="14">
    <location>
        <begin position="517"/>
        <end position="542"/>
    </location>
</feature>
<dbReference type="InterPro" id="IPR036051">
    <property type="entry name" value="KRAB_dom_sf"/>
</dbReference>
<feature type="domain" description="C2H2-type" evidence="14">
    <location>
        <begin position="335"/>
        <end position="362"/>
    </location>
</feature>
<keyword evidence="16" id="KW-1185">Reference proteome</keyword>
<dbReference type="PROSITE" id="PS50805">
    <property type="entry name" value="KRAB"/>
    <property type="match status" value="1"/>
</dbReference>
<evidence type="ECO:0000256" key="10">
    <source>
        <dbReference type="ARBA" id="ARBA00023163"/>
    </source>
</evidence>
<dbReference type="Proteomes" id="UP000515159">
    <property type="component" value="Chromosome 12"/>
</dbReference>
<dbReference type="GO" id="GO:0005634">
    <property type="term" value="C:nucleus"/>
    <property type="evidence" value="ECO:0007669"/>
    <property type="project" value="UniProtKB-SubCell"/>
</dbReference>
<dbReference type="PROSITE" id="PS00028">
    <property type="entry name" value="ZINC_FINGER_C2H2_1"/>
    <property type="match status" value="9"/>
</dbReference>
<keyword evidence="4" id="KW-0479">Metal-binding</keyword>
<dbReference type="PROSITE" id="PS50157">
    <property type="entry name" value="ZINC_FINGER_C2H2_2"/>
    <property type="match status" value="9"/>
</dbReference>
<keyword evidence="6 12" id="KW-0863">Zinc-finger</keyword>
<feature type="domain" description="KRAB" evidence="15">
    <location>
        <begin position="37"/>
        <end position="108"/>
    </location>
</feature>
<evidence type="ECO:0000256" key="5">
    <source>
        <dbReference type="ARBA" id="ARBA00022737"/>
    </source>
</evidence>
<evidence type="ECO:0000256" key="7">
    <source>
        <dbReference type="ARBA" id="ARBA00022833"/>
    </source>
</evidence>
<keyword evidence="7" id="KW-0862">Zinc</keyword>
<keyword evidence="10" id="KW-0804">Transcription</keyword>
<feature type="domain" description="C2H2-type" evidence="14">
    <location>
        <begin position="433"/>
        <end position="460"/>
    </location>
</feature>
<dbReference type="InterPro" id="IPR036236">
    <property type="entry name" value="Znf_C2H2_sf"/>
</dbReference>
<feature type="domain" description="C2H2-type" evidence="14">
    <location>
        <begin position="307"/>
        <end position="334"/>
    </location>
</feature>
<evidence type="ECO:0000256" key="4">
    <source>
        <dbReference type="ARBA" id="ARBA00022723"/>
    </source>
</evidence>
<comment type="function">
    <text evidence="1">May be involved in transcriptional regulation.</text>
</comment>
<dbReference type="GO" id="GO:0001228">
    <property type="term" value="F:DNA-binding transcription activator activity, RNA polymerase II-specific"/>
    <property type="evidence" value="ECO:0007669"/>
    <property type="project" value="TreeGrafter"/>
</dbReference>
<dbReference type="GO" id="GO:0000978">
    <property type="term" value="F:RNA polymerase II cis-regulatory region sequence-specific DNA binding"/>
    <property type="evidence" value="ECO:0007669"/>
    <property type="project" value="TreeGrafter"/>
</dbReference>
<dbReference type="GO" id="GO:0008270">
    <property type="term" value="F:zinc ion binding"/>
    <property type="evidence" value="ECO:0007669"/>
    <property type="project" value="UniProtKB-KW"/>
</dbReference>
<evidence type="ECO:0000256" key="1">
    <source>
        <dbReference type="ARBA" id="ARBA00003767"/>
    </source>
</evidence>
<dbReference type="GeneID" id="117346373"/>
<protein>
    <submittedName>
        <fullName evidence="17">Zinc finger protein 436-like isoform X1</fullName>
    </submittedName>
</protein>
<evidence type="ECO:0000256" key="3">
    <source>
        <dbReference type="ARBA" id="ARBA00006991"/>
    </source>
</evidence>
<feature type="domain" description="C2H2-type" evidence="14">
    <location>
        <begin position="489"/>
        <end position="516"/>
    </location>
</feature>
<dbReference type="KEGG" id="gsh:117346373"/>
<feature type="domain" description="C2H2-type" evidence="14">
    <location>
        <begin position="363"/>
        <end position="390"/>
    </location>
</feature>
<dbReference type="SMART" id="SM00349">
    <property type="entry name" value="KRAB"/>
    <property type="match status" value="1"/>
</dbReference>
<feature type="domain" description="C2H2-type" evidence="14">
    <location>
        <begin position="279"/>
        <end position="306"/>
    </location>
</feature>
<gene>
    <name evidence="17" type="primary">LOC117346373</name>
</gene>
<evidence type="ECO:0000256" key="9">
    <source>
        <dbReference type="ARBA" id="ARBA00023125"/>
    </source>
</evidence>
<evidence type="ECO:0000256" key="2">
    <source>
        <dbReference type="ARBA" id="ARBA00004123"/>
    </source>
</evidence>
<keyword evidence="11" id="KW-0539">Nucleus</keyword>
<dbReference type="PROSITE" id="PS51257">
    <property type="entry name" value="PROKAR_LIPOPROTEIN"/>
    <property type="match status" value="1"/>
</dbReference>
<dbReference type="FunFam" id="3.30.160.60:FF:000710">
    <property type="entry name" value="Zinc finger protein 768"/>
    <property type="match status" value="1"/>
</dbReference>
<evidence type="ECO:0000259" key="15">
    <source>
        <dbReference type="PROSITE" id="PS50805"/>
    </source>
</evidence>
<evidence type="ECO:0000256" key="11">
    <source>
        <dbReference type="ARBA" id="ARBA00023242"/>
    </source>
</evidence>
<feature type="compositionally biased region" description="Basic residues" evidence="13">
    <location>
        <begin position="238"/>
        <end position="252"/>
    </location>
</feature>
<dbReference type="Gene3D" id="6.10.140.140">
    <property type="match status" value="1"/>
</dbReference>
<sequence>MLEETKMPEPGSLPPTTLACTSKNQDTYSKECTVVSVTFNDVAICFLEEDWKVLEEWQKESYQKVMEEIHAALFSLGHRITNPSVLVKIIQEDPCKVAGASNGDLVYNPDVSLWIKEVNDTVYSDLTDYNGNDNINNSNIGFLSFTETIRIKEEASSPCKIEPDTERLEAICTSTPVKSGLKQKSKEDEYCGKQTRCLTPRNKIPDTQHSIRSSEHNMASRISQTKRHEKTQAGEKMTRKKGGYKRPKKQVPRKQNSKDQTSFVSTTNHQKDVGQKNSNQCSECGKCCRNSQQLIIHQRMHTGERPYKCMECGKAFKILHHLTGHYRTHTGEKPYACAACGKAFAQVSNLTIHQRIHTGEKPYACGDCEKCFRKVSDLDVHRRIHSGEKPYQCTQCEKRFRNLHHLKGHLQTHISGRPRKQTRSTGTYVQKFYRCHECGKYLLHKSGLVIHLRLHTGEKPWKCAVCGKAFVCKSGLVPHQRVHTGERPYKCDDCGKDFREKSALNKHHRIHSGVRPYQCLECKMCFNQNSHLIKHQKLHQYL</sequence>
<dbReference type="FunFam" id="3.30.160.60:FF:001119">
    <property type="entry name" value="zinc finger protein 408"/>
    <property type="match status" value="1"/>
</dbReference>
<keyword evidence="9" id="KW-0238">DNA-binding</keyword>
<comment type="subcellular location">
    <subcellularLocation>
        <location evidence="2">Nucleus</location>
    </subcellularLocation>
</comment>
<feature type="domain" description="C2H2-type" evidence="14">
    <location>
        <begin position="391"/>
        <end position="418"/>
    </location>
</feature>
<dbReference type="InterPro" id="IPR013087">
    <property type="entry name" value="Znf_C2H2_type"/>
</dbReference>
<dbReference type="CDD" id="cd07765">
    <property type="entry name" value="KRAB_A-box"/>
    <property type="match status" value="1"/>
</dbReference>
<organism evidence="16 17">
    <name type="scientific">Geotrypetes seraphini</name>
    <name type="common">Gaboon caecilian</name>
    <name type="synonym">Caecilia seraphini</name>
    <dbReference type="NCBI Taxonomy" id="260995"/>
    <lineage>
        <taxon>Eukaryota</taxon>
        <taxon>Metazoa</taxon>
        <taxon>Chordata</taxon>
        <taxon>Craniata</taxon>
        <taxon>Vertebrata</taxon>
        <taxon>Euteleostomi</taxon>
        <taxon>Amphibia</taxon>
        <taxon>Gymnophiona</taxon>
        <taxon>Geotrypetes</taxon>
    </lineage>
</organism>
<dbReference type="FunFam" id="3.30.160.60:FF:000478">
    <property type="entry name" value="Zinc finger protein 133"/>
    <property type="match status" value="1"/>
</dbReference>
<dbReference type="SMART" id="SM00355">
    <property type="entry name" value="ZnF_C2H2"/>
    <property type="match status" value="9"/>
</dbReference>
<dbReference type="PANTHER" id="PTHR24393:SF100">
    <property type="entry name" value="ZINC FINGER PROTEIN-RELATED"/>
    <property type="match status" value="1"/>
</dbReference>
<dbReference type="Pfam" id="PF00096">
    <property type="entry name" value="zf-C2H2"/>
    <property type="match status" value="7"/>
</dbReference>
<evidence type="ECO:0000256" key="8">
    <source>
        <dbReference type="ARBA" id="ARBA00023015"/>
    </source>
</evidence>
<dbReference type="InParanoid" id="A0A6P8NM79"/>
<evidence type="ECO:0000256" key="13">
    <source>
        <dbReference type="SAM" id="MobiDB-lite"/>
    </source>
</evidence>
<feature type="compositionally biased region" description="Polar residues" evidence="13">
    <location>
        <begin position="258"/>
        <end position="268"/>
    </location>
</feature>
<dbReference type="FunFam" id="3.30.160.60:FF:003095">
    <property type="match status" value="1"/>
</dbReference>
<evidence type="ECO:0000259" key="14">
    <source>
        <dbReference type="PROSITE" id="PS50157"/>
    </source>
</evidence>
<dbReference type="PANTHER" id="PTHR24393">
    <property type="entry name" value="ZINC FINGER PROTEIN"/>
    <property type="match status" value="1"/>
</dbReference>
<dbReference type="Pfam" id="PF01352">
    <property type="entry name" value="KRAB"/>
    <property type="match status" value="1"/>
</dbReference>
<keyword evidence="8" id="KW-0805">Transcription regulation</keyword>
<keyword evidence="5" id="KW-0677">Repeat</keyword>
<dbReference type="Gene3D" id="3.30.160.60">
    <property type="entry name" value="Classic Zinc Finger"/>
    <property type="match status" value="9"/>
</dbReference>
<evidence type="ECO:0000313" key="17">
    <source>
        <dbReference type="RefSeq" id="XP_033771699.1"/>
    </source>
</evidence>